<dbReference type="InterPro" id="IPR022655">
    <property type="entry name" value="DUF1553"/>
</dbReference>
<dbReference type="SUPFAM" id="SSF46626">
    <property type="entry name" value="Cytochrome c"/>
    <property type="match status" value="1"/>
</dbReference>
<feature type="domain" description="Cytochrome C Planctomycete-type" evidence="3">
    <location>
        <begin position="82"/>
        <end position="142"/>
    </location>
</feature>
<evidence type="ECO:0000259" key="1">
    <source>
        <dbReference type="Pfam" id="PF07583"/>
    </source>
</evidence>
<reference evidence="4 5" key="1">
    <citation type="submission" date="2019-02" db="EMBL/GenBank/DDBJ databases">
        <title>Deep-cultivation of Planctomycetes and their phenomic and genomic characterization uncovers novel biology.</title>
        <authorList>
            <person name="Wiegand S."/>
            <person name="Jogler M."/>
            <person name="Boedeker C."/>
            <person name="Pinto D."/>
            <person name="Vollmers J."/>
            <person name="Rivas-Marin E."/>
            <person name="Kohn T."/>
            <person name="Peeters S.H."/>
            <person name="Heuer A."/>
            <person name="Rast P."/>
            <person name="Oberbeckmann S."/>
            <person name="Bunk B."/>
            <person name="Jeske O."/>
            <person name="Meyerdierks A."/>
            <person name="Storesund J.E."/>
            <person name="Kallscheuer N."/>
            <person name="Luecker S."/>
            <person name="Lage O.M."/>
            <person name="Pohl T."/>
            <person name="Merkel B.J."/>
            <person name="Hornburger P."/>
            <person name="Mueller R.-W."/>
            <person name="Bruemmer F."/>
            <person name="Labrenz M."/>
            <person name="Spormann A.M."/>
            <person name="Op Den Camp H."/>
            <person name="Overmann J."/>
            <person name="Amann R."/>
            <person name="Jetten M.S.M."/>
            <person name="Mascher T."/>
            <person name="Medema M.H."/>
            <person name="Devos D.P."/>
            <person name="Kaster A.-K."/>
            <person name="Ovreas L."/>
            <person name="Rohde M."/>
            <person name="Galperin M.Y."/>
            <person name="Jogler C."/>
        </authorList>
    </citation>
    <scope>NUCLEOTIDE SEQUENCE [LARGE SCALE GENOMIC DNA]</scope>
    <source>
        <strain evidence="4 5">Pan54</strain>
    </source>
</reference>
<comment type="caution">
    <text evidence="4">The sequence shown here is derived from an EMBL/GenBank/DDBJ whole genome shotgun (WGS) entry which is preliminary data.</text>
</comment>
<dbReference type="GO" id="GO:0020037">
    <property type="term" value="F:heme binding"/>
    <property type="evidence" value="ECO:0007669"/>
    <property type="project" value="InterPro"/>
</dbReference>
<dbReference type="Pfam" id="PF07635">
    <property type="entry name" value="PSCyt1"/>
    <property type="match status" value="1"/>
</dbReference>
<keyword evidence="5" id="KW-1185">Reference proteome</keyword>
<dbReference type="Pfam" id="PF07587">
    <property type="entry name" value="PSD1"/>
    <property type="match status" value="1"/>
</dbReference>
<evidence type="ECO:0000313" key="5">
    <source>
        <dbReference type="Proteomes" id="UP000316095"/>
    </source>
</evidence>
<dbReference type="EMBL" id="SJPG01000001">
    <property type="protein sequence ID" value="TWT64511.1"/>
    <property type="molecule type" value="Genomic_DNA"/>
</dbReference>
<evidence type="ECO:0000259" key="3">
    <source>
        <dbReference type="Pfam" id="PF07635"/>
    </source>
</evidence>
<dbReference type="InterPro" id="IPR036909">
    <property type="entry name" value="Cyt_c-like_dom_sf"/>
</dbReference>
<dbReference type="GO" id="GO:0009055">
    <property type="term" value="F:electron transfer activity"/>
    <property type="evidence" value="ECO:0007669"/>
    <property type="project" value="InterPro"/>
</dbReference>
<name>A0A5C5XPW5_9PLAN</name>
<dbReference type="PANTHER" id="PTHR35889:SF3">
    <property type="entry name" value="F-BOX DOMAIN-CONTAINING PROTEIN"/>
    <property type="match status" value="1"/>
</dbReference>
<dbReference type="InterPro" id="IPR011429">
    <property type="entry name" value="Cyt_c_Planctomycete-type"/>
</dbReference>
<accession>A0A5C5XPW5</accession>
<dbReference type="InterPro" id="IPR011444">
    <property type="entry name" value="DUF1549"/>
</dbReference>
<dbReference type="Proteomes" id="UP000316095">
    <property type="component" value="Unassembled WGS sequence"/>
</dbReference>
<dbReference type="PANTHER" id="PTHR35889">
    <property type="entry name" value="CYCLOINULO-OLIGOSACCHARIDE FRUCTANOTRANSFERASE-RELATED"/>
    <property type="match status" value="1"/>
</dbReference>
<sequence length="1071" mass="121311">MRTISCLSSGFVLQSRVQQGIGKEKSEDFLMISKKDPVLTHSLLLNTYLIAALFCILANQECSAEELVDFNQQIRPLLSDRCFACHGPDEEHREGGFRLDVQESAFGQGDSEETILIAGHPEKSLLIDRITSEDASLKMPPQHAKTQLSEKEIELIRKWVAQGANWEGHWSYQKIVRPEVPENSDKKLSPIDAFVRKRLAKENLKPAGRADRITLLRRVTLDLTGLPPSLEEVEAYLADESATAYENVVDRLLNSPRFGEHQAHYWLDAARYGDTHGLHLDNYREMWPYRDWVIQAFNQNMPYDQFVTEQLAGDLLENPTEDQLIATGFNRCHVTTSEGGSIAEEVYVRNVVDRVNTFGTVFLGATFDCTRCHDHKFDALTQKDYYSLFAYFNGLDGNPLDGNKKDPQPVLPVPNKEQALEKLQLDQQLAALQSQKKTLDPVLTQEQKLWEEELTSKQQQPQLWTVLQPDTFQSQGGADLKLLEDSSILASGPNPAKEQYEVIANIESGPNLAIKLEGLIDPSLTNGGAGRSSNSNVVLTGFEVFVETADQPDHWKPIELSSAWADYEQSNGDFKISNAIDENPATGWAIAGHEKKENRLAYFVAKAPFGTEEPYRIKVVQKFESIYAQHQFGRFRLSVGDFNPINETIPDEIKTLLAVESESRSPEQKKKIQTHFREKVTNNVNYRSITQQIADLEKKRTELQAKIPTTLVFKEKKDPKESFILIRGEYDQQGEKVQRRTPAALPEMHKDWPNDRLGLAYWLTSEENPLTARVAVNRFWQNLFGTGIVKTSEDFGSQGEQPSHPELLNWLAADFRDNGWDMKRLLRQIVLSETYQQTSQVNPELWGRDPENRLLSRGPRFRLDAEILRDQALFVSGLLVDEIGGPSVKPPQPDGLWFAVGYTRSNTAKFTADTDPEQIHRRTLYTFLKRTAPAPQLSILDSPSRESSCVRRERTNTPLQALLFFNDPQYLECAKGLAMRSLKEAGESPQETVKQMYRLCTCYSLDSTQVDYLVKGYENDLARFQSDPDAARKLLAVTPIPGQDQFPPEELAAWTLTANLMLSLDVTVNKN</sequence>
<gene>
    <name evidence="4" type="ORF">Pan54_52750</name>
</gene>
<dbReference type="Pfam" id="PF07583">
    <property type="entry name" value="PSCyt2"/>
    <property type="match status" value="1"/>
</dbReference>
<proteinExistence type="predicted"/>
<feature type="domain" description="DUF1553" evidence="2">
    <location>
        <begin position="755"/>
        <end position="1011"/>
    </location>
</feature>
<evidence type="ECO:0000259" key="2">
    <source>
        <dbReference type="Pfam" id="PF07587"/>
    </source>
</evidence>
<organism evidence="4 5">
    <name type="scientific">Rubinisphaera italica</name>
    <dbReference type="NCBI Taxonomy" id="2527969"/>
    <lineage>
        <taxon>Bacteria</taxon>
        <taxon>Pseudomonadati</taxon>
        <taxon>Planctomycetota</taxon>
        <taxon>Planctomycetia</taxon>
        <taxon>Planctomycetales</taxon>
        <taxon>Planctomycetaceae</taxon>
        <taxon>Rubinisphaera</taxon>
    </lineage>
</organism>
<protein>
    <submittedName>
        <fullName evidence="4">Planctomycete cytochrome C</fullName>
    </submittedName>
</protein>
<dbReference type="AlphaFoldDB" id="A0A5C5XPW5"/>
<evidence type="ECO:0000313" key="4">
    <source>
        <dbReference type="EMBL" id="TWT64511.1"/>
    </source>
</evidence>
<feature type="domain" description="DUF1549" evidence="1">
    <location>
        <begin position="190"/>
        <end position="395"/>
    </location>
</feature>